<keyword evidence="1" id="KW-0732">Signal</keyword>
<dbReference type="AlphaFoldDB" id="A0A1T0CMX6"/>
<name>A0A1T0CMX6_9GAMM</name>
<sequence length="302" mass="33418">MFGKSIMLKTFLAFCLSLLPLCASASDIALAKAKFDFAPVAWQIDDVAQVNQPHYQKLILTWQTGGGQAMVDVHYFAKEPVLTQQDIVSSEMGVNELGFLSSIIKITPQAATRLEKATKQALKTGGAHICIVDDSLTKVYDTLSLFEPLTGEEFEFNSPNLLALSTHQNLQFVLSDYVARDGYTLKNITRIPPPESIQHPVYFAKQRGVNQDDIERLTIINQGDIYGVGSDAYVLVATLKPSAIAKKDALMFDTSVGLIIHHPHESLWYNYAPSYEEQLTLPDNQIAIAMSFEPSTLASLFE</sequence>
<dbReference type="STRING" id="470453.B0680_06545"/>
<evidence type="ECO:0000313" key="3">
    <source>
        <dbReference type="Proteomes" id="UP000189800"/>
    </source>
</evidence>
<reference evidence="2 3" key="1">
    <citation type="submission" date="2017-02" db="EMBL/GenBank/DDBJ databases">
        <title>Draft genome sequence of Moraxella pluranimalium CCUG 54913T type strain.</title>
        <authorList>
            <person name="Salva-Serra F."/>
            <person name="Engstrom-Jakobsson H."/>
            <person name="Thorell K."/>
            <person name="Jaen-Luchoro D."/>
            <person name="Gonzales-Siles L."/>
            <person name="Karlsson R."/>
            <person name="Yazdan S."/>
            <person name="Boulund F."/>
            <person name="Johnning A."/>
            <person name="Engstrand L."/>
            <person name="Kristiansson E."/>
            <person name="Moore E."/>
        </authorList>
    </citation>
    <scope>NUCLEOTIDE SEQUENCE [LARGE SCALE GENOMIC DNA]</scope>
    <source>
        <strain evidence="2 3">CCUG 54913</strain>
    </source>
</reference>
<keyword evidence="3" id="KW-1185">Reference proteome</keyword>
<accession>A0A1T0CMX6</accession>
<feature type="chain" id="PRO_5013318205" evidence="1">
    <location>
        <begin position="26"/>
        <end position="302"/>
    </location>
</feature>
<protein>
    <submittedName>
        <fullName evidence="2">Uncharacterized protein</fullName>
    </submittedName>
</protein>
<feature type="signal peptide" evidence="1">
    <location>
        <begin position="1"/>
        <end position="25"/>
    </location>
</feature>
<comment type="caution">
    <text evidence="2">The sequence shown here is derived from an EMBL/GenBank/DDBJ whole genome shotgun (WGS) entry which is preliminary data.</text>
</comment>
<dbReference type="EMBL" id="MUYU01000015">
    <property type="protein sequence ID" value="OOS23609.1"/>
    <property type="molecule type" value="Genomic_DNA"/>
</dbReference>
<gene>
    <name evidence="2" type="ORF">B0680_06545</name>
</gene>
<dbReference type="Proteomes" id="UP000189800">
    <property type="component" value="Unassembled WGS sequence"/>
</dbReference>
<evidence type="ECO:0000313" key="2">
    <source>
        <dbReference type="EMBL" id="OOS23609.1"/>
    </source>
</evidence>
<proteinExistence type="predicted"/>
<organism evidence="2 3">
    <name type="scientific">Moraxella pluranimalium</name>
    <dbReference type="NCBI Taxonomy" id="470453"/>
    <lineage>
        <taxon>Bacteria</taxon>
        <taxon>Pseudomonadati</taxon>
        <taxon>Pseudomonadota</taxon>
        <taxon>Gammaproteobacteria</taxon>
        <taxon>Moraxellales</taxon>
        <taxon>Moraxellaceae</taxon>
        <taxon>Moraxella</taxon>
    </lineage>
</organism>
<evidence type="ECO:0000256" key="1">
    <source>
        <dbReference type="SAM" id="SignalP"/>
    </source>
</evidence>